<feature type="compositionally biased region" description="Acidic residues" evidence="2">
    <location>
        <begin position="962"/>
        <end position="973"/>
    </location>
</feature>
<dbReference type="InterPro" id="IPR028565">
    <property type="entry name" value="MHD"/>
</dbReference>
<reference evidence="4 5" key="1">
    <citation type="journal article" date="2014" name="BMC Genomics">
        <title>Comparative genomics of the major fungal agents of human and animal Sporotrichosis: Sporothrix schenckii and Sporothrix brasiliensis.</title>
        <authorList>
            <person name="Teixeira M.M."/>
            <person name="de Almeida L.G."/>
            <person name="Kubitschek-Barreira P."/>
            <person name="Alves F.L."/>
            <person name="Kioshima E.S."/>
            <person name="Abadio A.K."/>
            <person name="Fernandes L."/>
            <person name="Derengowski L.S."/>
            <person name="Ferreira K.S."/>
            <person name="Souza R.C."/>
            <person name="Ruiz J.C."/>
            <person name="de Andrade N.C."/>
            <person name="Paes H.C."/>
            <person name="Nicola A.M."/>
            <person name="Albuquerque P."/>
            <person name="Gerber A.L."/>
            <person name="Martins V.P."/>
            <person name="Peconick L.D."/>
            <person name="Neto A.V."/>
            <person name="Chaucanez C.B."/>
            <person name="Silva P.A."/>
            <person name="Cunha O.L."/>
            <person name="de Oliveira F.F."/>
            <person name="dos Santos T.C."/>
            <person name="Barros A.L."/>
            <person name="Soares M.A."/>
            <person name="de Oliveira L.M."/>
            <person name="Marini M.M."/>
            <person name="Villalobos-Duno H."/>
            <person name="Cunha M.M."/>
            <person name="de Hoog S."/>
            <person name="da Silveira J.F."/>
            <person name="Henrissat B."/>
            <person name="Nino-Vega G.A."/>
            <person name="Cisalpino P.S."/>
            <person name="Mora-Montes H.M."/>
            <person name="Almeida S.R."/>
            <person name="Stajich J.E."/>
            <person name="Lopes-Bezerra L.M."/>
            <person name="Vasconcelos A.T."/>
            <person name="Felipe M.S."/>
        </authorList>
    </citation>
    <scope>NUCLEOTIDE SEQUENCE [LARGE SCALE GENOMIC DNA]</scope>
    <source>
        <strain evidence="4 5">5110</strain>
    </source>
</reference>
<dbReference type="PANTHER" id="PTHR23065:SF54">
    <property type="entry name" value="SUPPRESSOR OF YEAST PROFILIN DELETION"/>
    <property type="match status" value="1"/>
</dbReference>
<dbReference type="GeneID" id="63673350"/>
<feature type="domain" description="MHD" evidence="3">
    <location>
        <begin position="716"/>
        <end position="986"/>
    </location>
</feature>
<dbReference type="SUPFAM" id="SSF103657">
    <property type="entry name" value="BAR/IMD domain-like"/>
    <property type="match status" value="1"/>
</dbReference>
<name>A0A0C2IY26_9PEZI</name>
<feature type="compositionally biased region" description="Polar residues" evidence="2">
    <location>
        <begin position="292"/>
        <end position="306"/>
    </location>
</feature>
<evidence type="ECO:0000256" key="2">
    <source>
        <dbReference type="SAM" id="MobiDB-lite"/>
    </source>
</evidence>
<keyword evidence="1" id="KW-0254">Endocytosis</keyword>
<dbReference type="Gene3D" id="1.20.1270.60">
    <property type="entry name" value="Arfaptin homology (AH) domain/BAR domain"/>
    <property type="match status" value="1"/>
</dbReference>
<dbReference type="Pfam" id="PF00611">
    <property type="entry name" value="FCH"/>
    <property type="match status" value="1"/>
</dbReference>
<feature type="compositionally biased region" description="Gly residues" evidence="2">
    <location>
        <begin position="557"/>
        <end position="566"/>
    </location>
</feature>
<comment type="caution">
    <text evidence="4">The sequence shown here is derived from an EMBL/GenBank/DDBJ whole genome shotgun (WGS) entry which is preliminary data.</text>
</comment>
<dbReference type="PROSITE" id="PS51072">
    <property type="entry name" value="MHD"/>
    <property type="match status" value="1"/>
</dbReference>
<feature type="compositionally biased region" description="Low complexity" evidence="2">
    <location>
        <begin position="254"/>
        <end position="291"/>
    </location>
</feature>
<dbReference type="VEuPathDB" id="FungiDB:SPBR_00109"/>
<organism evidence="4 5">
    <name type="scientific">Sporothrix brasiliensis 5110</name>
    <dbReference type="NCBI Taxonomy" id="1398154"/>
    <lineage>
        <taxon>Eukaryota</taxon>
        <taxon>Fungi</taxon>
        <taxon>Dikarya</taxon>
        <taxon>Ascomycota</taxon>
        <taxon>Pezizomycotina</taxon>
        <taxon>Sordariomycetes</taxon>
        <taxon>Sordariomycetidae</taxon>
        <taxon>Ophiostomatales</taxon>
        <taxon>Ophiostomataceae</taxon>
        <taxon>Sporothrix</taxon>
    </lineage>
</organism>
<dbReference type="InterPro" id="IPR027267">
    <property type="entry name" value="AH/BAR_dom_sf"/>
</dbReference>
<evidence type="ECO:0000256" key="1">
    <source>
        <dbReference type="ARBA" id="ARBA00022583"/>
    </source>
</evidence>
<feature type="compositionally biased region" description="Basic and acidic residues" evidence="2">
    <location>
        <begin position="379"/>
        <end position="402"/>
    </location>
</feature>
<dbReference type="Pfam" id="PF10291">
    <property type="entry name" value="muHD"/>
    <property type="match status" value="1"/>
</dbReference>
<dbReference type="Proteomes" id="UP000031575">
    <property type="component" value="Unassembled WGS sequence"/>
</dbReference>
<dbReference type="GO" id="GO:0006897">
    <property type="term" value="P:endocytosis"/>
    <property type="evidence" value="ECO:0007669"/>
    <property type="project" value="UniProtKB-KW"/>
</dbReference>
<feature type="region of interest" description="Disordered" evidence="2">
    <location>
        <begin position="598"/>
        <end position="699"/>
    </location>
</feature>
<feature type="compositionally biased region" description="Low complexity" evidence="2">
    <location>
        <begin position="633"/>
        <end position="650"/>
    </location>
</feature>
<dbReference type="AlphaFoldDB" id="A0A0C2IY26"/>
<sequence length="1013" mass="106527">MSDTLQALQRTEYAGVLPYLHPAQAVQVLQERIRRISKVNTEIADFLAERRRVEEQYVAGLKKLVGFKVPASSAELGVFQPSWDSLLRTIESTANSHQQLSRNIGNNVESPLRNFQAKDEVTHLSTMATNLHSMAKELDDAQSQVEKLTKKGGKANAGKVDAATQRLDGANQQWENQAPFIFESLQALDESRVNHLRDLLTQLGTHEVDLATTTQSSNESLLGLILDIKTDDEITNFSQRIIDGRPRVGRFASMQAHQSSIAASASGSAAQPQQQQQQQQQGDLLGASAQQETPATQAQDTLQATRPETPPTTAGGASAVSGTSAVSSPVAPRPSTTARSTAGSTSTGAGAAAAGSIPPPAPPSREATGFRDLPPPPPAEKEKEKPEKSEKPEKPEKPEKNLRSRIGTMLGRRRQSIHGGFGQLMGSKNSGPFNRISVSSHGQSISPRASYNNLSDTHATSRLGSVAEASDRPTASRDGTANTNGTGLGGVGVADSSTLSNMTVNDIFGVPPPPGPPPSQQKTTGNEPARDAEGYSLPLATNDPISQAQRDAAAAGAGTGEPLGDGTGEDRAFQVNIQKEPVQEEDPLAKRAALSNMASTLSQAMPSRRGGTVRGRRDVRNTIYVPQTSVPESLAGASPSAGGSTPSSLPNLPGVSRSSTFASLGSTATPTRPPAVSALASESSLGGGGGASDTQSVRSTTSLSAMANLKHVDSDGPGLHASIIESVSASFENGEVASAKIAGEIAFSYTAPPASPSTPPTATTTIRINNFPLLESIGPNRIFVQNTSSPDQFTLDTSHLQSKAAAAFTFRAHAENPKSLAAHCPLAIKPVWKPMDDQLRLMFQYRLNPNSRLAASGQPVVLRNVVFFATYEGRASAIASKPSGTHVKDRHLVYWRLPSVTLTAAWSKIACAIRVEAGGAVPQPGNVEARWEYAVPAAATDADTDESSITISQLQPATTSTLEEEDEEQDPFADDSLPSPNTTNGAGAGTGAPVWTDVPLARQIVSGSKYEGK</sequence>
<feature type="compositionally biased region" description="Low complexity" evidence="2">
    <location>
        <begin position="311"/>
        <end position="356"/>
    </location>
</feature>
<evidence type="ECO:0000259" key="3">
    <source>
        <dbReference type="PROSITE" id="PS51072"/>
    </source>
</evidence>
<dbReference type="RefSeq" id="XP_040617942.1">
    <property type="nucleotide sequence ID" value="XM_040758429.1"/>
</dbReference>
<evidence type="ECO:0000313" key="4">
    <source>
        <dbReference type="EMBL" id="KIH89932.1"/>
    </source>
</evidence>
<dbReference type="EMBL" id="AWTV01000008">
    <property type="protein sequence ID" value="KIH89932.1"/>
    <property type="molecule type" value="Genomic_DNA"/>
</dbReference>
<feature type="region of interest" description="Disordered" evidence="2">
    <location>
        <begin position="254"/>
        <end position="569"/>
    </location>
</feature>
<evidence type="ECO:0000313" key="5">
    <source>
        <dbReference type="Proteomes" id="UP000031575"/>
    </source>
</evidence>
<dbReference type="GO" id="GO:0030139">
    <property type="term" value="C:endocytic vesicle"/>
    <property type="evidence" value="ECO:0007669"/>
    <property type="project" value="TreeGrafter"/>
</dbReference>
<dbReference type="SMART" id="SM00055">
    <property type="entry name" value="FCH"/>
    <property type="match status" value="1"/>
</dbReference>
<protein>
    <recommendedName>
        <fullName evidence="3">MHD domain-containing protein</fullName>
    </recommendedName>
</protein>
<feature type="compositionally biased region" description="Polar residues" evidence="2">
    <location>
        <begin position="426"/>
        <end position="463"/>
    </location>
</feature>
<dbReference type="GO" id="GO:0032185">
    <property type="term" value="P:septin cytoskeleton organization"/>
    <property type="evidence" value="ECO:0007669"/>
    <property type="project" value="TreeGrafter"/>
</dbReference>
<keyword evidence="5" id="KW-1185">Reference proteome</keyword>
<feature type="compositionally biased region" description="Polar residues" evidence="2">
    <location>
        <begin position="495"/>
        <end position="504"/>
    </location>
</feature>
<dbReference type="HOGENOM" id="CLU_011037_0_0_1"/>
<accession>A0A0C2IY26</accession>
<dbReference type="GO" id="GO:0005886">
    <property type="term" value="C:plasma membrane"/>
    <property type="evidence" value="ECO:0007669"/>
    <property type="project" value="TreeGrafter"/>
</dbReference>
<dbReference type="GO" id="GO:0032153">
    <property type="term" value="C:cell division site"/>
    <property type="evidence" value="ECO:0007669"/>
    <property type="project" value="TreeGrafter"/>
</dbReference>
<dbReference type="CDD" id="cd07650">
    <property type="entry name" value="F-BAR_Syp1p_like"/>
    <property type="match status" value="1"/>
</dbReference>
<dbReference type="InterPro" id="IPR001060">
    <property type="entry name" value="FCH_dom"/>
</dbReference>
<dbReference type="PANTHER" id="PTHR23065">
    <property type="entry name" value="PROLINE-SERINE-THREONINE PHOSPHATASE INTERACTING PROTEIN 1"/>
    <property type="match status" value="1"/>
</dbReference>
<dbReference type="OrthoDB" id="331602at2759"/>
<dbReference type="InterPro" id="IPR018808">
    <property type="entry name" value="Muniscin_C"/>
</dbReference>
<proteinExistence type="predicted"/>
<dbReference type="FunFam" id="1.20.1270.60:FF:000102">
    <property type="entry name" value="WGS project CABT00000000 data, contig 2.23"/>
    <property type="match status" value="1"/>
</dbReference>
<feature type="compositionally biased region" description="Pro residues" evidence="2">
    <location>
        <begin position="510"/>
        <end position="519"/>
    </location>
</feature>
<feature type="region of interest" description="Disordered" evidence="2">
    <location>
        <begin position="955"/>
        <end position="998"/>
    </location>
</feature>
<gene>
    <name evidence="4" type="ORF">SPBR_00109</name>
</gene>
<feature type="compositionally biased region" description="Polar residues" evidence="2">
    <location>
        <begin position="656"/>
        <end position="670"/>
    </location>
</feature>